<dbReference type="Proteomes" id="UP000193907">
    <property type="component" value="Unassembled WGS sequence"/>
</dbReference>
<evidence type="ECO:0000313" key="5">
    <source>
        <dbReference type="Proteomes" id="UP000230971"/>
    </source>
</evidence>
<keyword evidence="4" id="KW-1185">Reference proteome</keyword>
<name>A0A1X1RJZ1_MYCCE</name>
<evidence type="ECO:0000313" key="2">
    <source>
        <dbReference type="EMBL" id="ORV07917.1"/>
    </source>
</evidence>
<reference evidence="2 4" key="1">
    <citation type="submission" date="2016-01" db="EMBL/GenBank/DDBJ databases">
        <title>The new phylogeny of the genus Mycobacterium.</title>
        <authorList>
            <person name="Tarcisio F."/>
            <person name="Conor M."/>
            <person name="Antonella G."/>
            <person name="Elisabetta G."/>
            <person name="Giulia F.S."/>
            <person name="Sara T."/>
            <person name="Anna F."/>
            <person name="Clotilde B."/>
            <person name="Roberto B."/>
            <person name="Veronica D.S."/>
            <person name="Fabio R."/>
            <person name="Monica P."/>
            <person name="Olivier J."/>
            <person name="Enrico T."/>
            <person name="Nicola S."/>
        </authorList>
    </citation>
    <scope>NUCLEOTIDE SEQUENCE [LARGE SCALE GENOMIC DNA]</scope>
    <source>
        <strain evidence="2 4">DSM 44243</strain>
    </source>
</reference>
<dbReference type="AlphaFoldDB" id="A0A1X1RJZ1"/>
<feature type="region of interest" description="Disordered" evidence="1">
    <location>
        <begin position="29"/>
        <end position="74"/>
    </location>
</feature>
<sequence>MNGDDELDARFLLSARTTIDVLSHQPPSLVAQRDAAGSALAPPGGGPPRRPAASQRHMPISIPEPAQHLTLEEL</sequence>
<dbReference type="EMBL" id="LQOM01000048">
    <property type="protein sequence ID" value="ORV07917.1"/>
    <property type="molecule type" value="Genomic_DNA"/>
</dbReference>
<dbReference type="RefSeq" id="WP_062539248.1">
    <property type="nucleotide sequence ID" value="NZ_BBUN01000092.1"/>
</dbReference>
<dbReference type="Proteomes" id="UP000230971">
    <property type="component" value="Unassembled WGS sequence"/>
</dbReference>
<evidence type="ECO:0000256" key="1">
    <source>
        <dbReference type="SAM" id="MobiDB-lite"/>
    </source>
</evidence>
<evidence type="ECO:0000313" key="4">
    <source>
        <dbReference type="Proteomes" id="UP000193907"/>
    </source>
</evidence>
<dbReference type="STRING" id="28045.AWB95_21125"/>
<evidence type="ECO:0000313" key="3">
    <source>
        <dbReference type="EMBL" id="PIB75319.1"/>
    </source>
</evidence>
<gene>
    <name evidence="2" type="ORF">AWB95_21125</name>
    <name evidence="3" type="ORF">CQY23_20145</name>
</gene>
<reference evidence="3 5" key="2">
    <citation type="journal article" date="2017" name="Infect. Genet. Evol.">
        <title>The new phylogeny of the genus Mycobacterium: The old and the news.</title>
        <authorList>
            <person name="Tortoli E."/>
            <person name="Fedrizzi T."/>
            <person name="Meehan C.J."/>
            <person name="Trovato A."/>
            <person name="Grottola A."/>
            <person name="Giacobazzi E."/>
            <person name="Serpini G.F."/>
            <person name="Tagliazucchi S."/>
            <person name="Fabio A."/>
            <person name="Bettua C."/>
            <person name="Bertorelli R."/>
            <person name="Frascaro F."/>
            <person name="De Sanctis V."/>
            <person name="Pecorari M."/>
            <person name="Jousson O."/>
            <person name="Segata N."/>
            <person name="Cirillo D.M."/>
        </authorList>
    </citation>
    <scope>NUCLEOTIDE SEQUENCE [LARGE SCALE GENOMIC DNA]</scope>
    <source>
        <strain evidence="3 5">NCTC 12882</strain>
    </source>
</reference>
<proteinExistence type="predicted"/>
<organism evidence="2 4">
    <name type="scientific">Mycobacterium celatum</name>
    <dbReference type="NCBI Taxonomy" id="28045"/>
    <lineage>
        <taxon>Bacteria</taxon>
        <taxon>Bacillati</taxon>
        <taxon>Actinomycetota</taxon>
        <taxon>Actinomycetes</taxon>
        <taxon>Mycobacteriales</taxon>
        <taxon>Mycobacteriaceae</taxon>
        <taxon>Mycobacterium</taxon>
    </lineage>
</organism>
<dbReference type="EMBL" id="PDKV01000033">
    <property type="protein sequence ID" value="PIB75319.1"/>
    <property type="molecule type" value="Genomic_DNA"/>
</dbReference>
<accession>A0A1X1RJZ1</accession>
<comment type="caution">
    <text evidence="2">The sequence shown here is derived from an EMBL/GenBank/DDBJ whole genome shotgun (WGS) entry which is preliminary data.</text>
</comment>
<protein>
    <submittedName>
        <fullName evidence="2">Uncharacterized protein</fullName>
    </submittedName>
</protein>